<name>A0ABT4RGS6_9ACTN</name>
<keyword evidence="2" id="KW-1133">Transmembrane helix</keyword>
<dbReference type="Pfam" id="PF13828">
    <property type="entry name" value="DUF4190"/>
    <property type="match status" value="1"/>
</dbReference>
<feature type="transmembrane region" description="Helical" evidence="2">
    <location>
        <begin position="35"/>
        <end position="65"/>
    </location>
</feature>
<comment type="caution">
    <text evidence="4">The sequence shown here is derived from an EMBL/GenBank/DDBJ whole genome shotgun (WGS) entry which is preliminary data.</text>
</comment>
<accession>A0ABT4RGS6</accession>
<evidence type="ECO:0000256" key="1">
    <source>
        <dbReference type="SAM" id="MobiDB-lite"/>
    </source>
</evidence>
<feature type="transmembrane region" description="Helical" evidence="2">
    <location>
        <begin position="86"/>
        <end position="106"/>
    </location>
</feature>
<dbReference type="Proteomes" id="UP001147700">
    <property type="component" value="Unassembled WGS sequence"/>
</dbReference>
<feature type="region of interest" description="Disordered" evidence="1">
    <location>
        <begin position="1"/>
        <end position="27"/>
    </location>
</feature>
<keyword evidence="5" id="KW-1185">Reference proteome</keyword>
<evidence type="ECO:0000259" key="3">
    <source>
        <dbReference type="Pfam" id="PF13828"/>
    </source>
</evidence>
<organism evidence="4 5">
    <name type="scientific">Solirubrobacter deserti</name>
    <dbReference type="NCBI Taxonomy" id="2282478"/>
    <lineage>
        <taxon>Bacteria</taxon>
        <taxon>Bacillati</taxon>
        <taxon>Actinomycetota</taxon>
        <taxon>Thermoleophilia</taxon>
        <taxon>Solirubrobacterales</taxon>
        <taxon>Solirubrobacteraceae</taxon>
        <taxon>Solirubrobacter</taxon>
    </lineage>
</organism>
<reference evidence="4" key="1">
    <citation type="submission" date="2022-10" db="EMBL/GenBank/DDBJ databases">
        <title>The WGS of Solirubrobacter sp. CPCC 204708.</title>
        <authorList>
            <person name="Jiang Z."/>
        </authorList>
    </citation>
    <scope>NUCLEOTIDE SEQUENCE</scope>
    <source>
        <strain evidence="4">CPCC 204708</strain>
    </source>
</reference>
<sequence>MAAHSTESTTASALDQHASPVSDHRTASGAKNGMAVAAMIVGILAIPAIIVPILAIILGVVAIVLGAVARSRAKSGGMSGSGQAMAGIVCGAIGIVGAVAIIALAVSGSGAS</sequence>
<proteinExistence type="predicted"/>
<dbReference type="EMBL" id="JAPCID010000011">
    <property type="protein sequence ID" value="MDA0137683.1"/>
    <property type="molecule type" value="Genomic_DNA"/>
</dbReference>
<feature type="compositionally biased region" description="Low complexity" evidence="1">
    <location>
        <begin position="1"/>
        <end position="13"/>
    </location>
</feature>
<dbReference type="RefSeq" id="WP_202953046.1">
    <property type="nucleotide sequence ID" value="NZ_JAPCID010000011.1"/>
</dbReference>
<evidence type="ECO:0000313" key="5">
    <source>
        <dbReference type="Proteomes" id="UP001147700"/>
    </source>
</evidence>
<feature type="domain" description="DUF4190" evidence="3">
    <location>
        <begin position="34"/>
        <end position="99"/>
    </location>
</feature>
<dbReference type="InterPro" id="IPR025241">
    <property type="entry name" value="DUF4190"/>
</dbReference>
<keyword evidence="2" id="KW-0472">Membrane</keyword>
<protein>
    <submittedName>
        <fullName evidence="4">DUF4190 domain-containing protein</fullName>
    </submittedName>
</protein>
<evidence type="ECO:0000256" key="2">
    <source>
        <dbReference type="SAM" id="Phobius"/>
    </source>
</evidence>
<keyword evidence="2" id="KW-0812">Transmembrane</keyword>
<evidence type="ECO:0000313" key="4">
    <source>
        <dbReference type="EMBL" id="MDA0137683.1"/>
    </source>
</evidence>
<gene>
    <name evidence="4" type="ORF">OJ962_09255</name>
</gene>